<dbReference type="Pfam" id="PF08387">
    <property type="entry name" value="FBD"/>
    <property type="match status" value="1"/>
</dbReference>
<dbReference type="InterPro" id="IPR053772">
    <property type="entry name" value="At1g61320/At1g61330-like"/>
</dbReference>
<organism evidence="2 3">
    <name type="scientific">Microthlaspi erraticum</name>
    <dbReference type="NCBI Taxonomy" id="1685480"/>
    <lineage>
        <taxon>Eukaryota</taxon>
        <taxon>Viridiplantae</taxon>
        <taxon>Streptophyta</taxon>
        <taxon>Embryophyta</taxon>
        <taxon>Tracheophyta</taxon>
        <taxon>Spermatophyta</taxon>
        <taxon>Magnoliopsida</taxon>
        <taxon>eudicotyledons</taxon>
        <taxon>Gunneridae</taxon>
        <taxon>Pentapetalae</taxon>
        <taxon>rosids</taxon>
        <taxon>malvids</taxon>
        <taxon>Brassicales</taxon>
        <taxon>Brassicaceae</taxon>
        <taxon>Coluteocarpeae</taxon>
        <taxon>Microthlaspi</taxon>
    </lineage>
</organism>
<reference evidence="2" key="1">
    <citation type="submission" date="2020-01" db="EMBL/GenBank/DDBJ databases">
        <authorList>
            <person name="Mishra B."/>
        </authorList>
    </citation>
    <scope>NUCLEOTIDE SEQUENCE [LARGE SCALE GENOMIC DNA]</scope>
</reference>
<dbReference type="EMBL" id="CACVBM020001373">
    <property type="protein sequence ID" value="CAA7047461.1"/>
    <property type="molecule type" value="Genomic_DNA"/>
</dbReference>
<sequence length="148" mass="17453">MRRGAMGQPTLWFLNLQEFQICFKAPNDTTLIHIAEFLKQCPNLKKINDFTFTPYLFLESCQKPKIYDGSYLMNNIKNVKIMGYKNEWHELNLLEFFVRNAESLEELVLVEPRDPNATMFPPNYERIANIRRMCPKEGLIKFVPNTSE</sequence>
<gene>
    <name evidence="2" type="ORF">MERR_LOCUS34696</name>
</gene>
<keyword evidence="3" id="KW-1185">Reference proteome</keyword>
<dbReference type="PANTHER" id="PTHR34145">
    <property type="entry name" value="OS02G0105600 PROTEIN"/>
    <property type="match status" value="1"/>
</dbReference>
<accession>A0A6D2K026</accession>
<dbReference type="AlphaFoldDB" id="A0A6D2K026"/>
<evidence type="ECO:0000313" key="3">
    <source>
        <dbReference type="Proteomes" id="UP000467841"/>
    </source>
</evidence>
<name>A0A6D2K026_9BRAS</name>
<protein>
    <recommendedName>
        <fullName evidence="1">FBD domain-containing protein</fullName>
    </recommendedName>
</protein>
<dbReference type="InterPro" id="IPR006566">
    <property type="entry name" value="FBD"/>
</dbReference>
<feature type="domain" description="FBD" evidence="1">
    <location>
        <begin position="72"/>
        <end position="109"/>
    </location>
</feature>
<dbReference type="PANTHER" id="PTHR34145:SF28">
    <property type="entry name" value="F-BOX DOMAIN-CONTAINING PROTEIN"/>
    <property type="match status" value="1"/>
</dbReference>
<dbReference type="OrthoDB" id="1029898at2759"/>
<proteinExistence type="predicted"/>
<evidence type="ECO:0000259" key="1">
    <source>
        <dbReference type="Pfam" id="PF08387"/>
    </source>
</evidence>
<comment type="caution">
    <text evidence="2">The sequence shown here is derived from an EMBL/GenBank/DDBJ whole genome shotgun (WGS) entry which is preliminary data.</text>
</comment>
<dbReference type="Proteomes" id="UP000467841">
    <property type="component" value="Unassembled WGS sequence"/>
</dbReference>
<evidence type="ECO:0000313" key="2">
    <source>
        <dbReference type="EMBL" id="CAA7047461.1"/>
    </source>
</evidence>